<feature type="compositionally biased region" description="Polar residues" evidence="1">
    <location>
        <begin position="88"/>
        <end position="99"/>
    </location>
</feature>
<accession>A0AAV5W1Y9</accession>
<feature type="compositionally biased region" description="Basic and acidic residues" evidence="1">
    <location>
        <begin position="58"/>
        <end position="72"/>
    </location>
</feature>
<proteinExistence type="predicted"/>
<reference evidence="2" key="1">
    <citation type="submission" date="2023-10" db="EMBL/GenBank/DDBJ databases">
        <title>Genome assembly of Pristionchus species.</title>
        <authorList>
            <person name="Yoshida K."/>
            <person name="Sommer R.J."/>
        </authorList>
    </citation>
    <scope>NUCLEOTIDE SEQUENCE</scope>
    <source>
        <strain evidence="2">RS5133</strain>
    </source>
</reference>
<evidence type="ECO:0000313" key="3">
    <source>
        <dbReference type="Proteomes" id="UP001432322"/>
    </source>
</evidence>
<evidence type="ECO:0000256" key="1">
    <source>
        <dbReference type="SAM" id="MobiDB-lite"/>
    </source>
</evidence>
<gene>
    <name evidence="2" type="ORF">PFISCL1PPCAC_16274</name>
</gene>
<sequence>MERREEPKKVEERHSMASRSSITSGMESLTVGEGQRKGNDDTQSNISSLRGSASSRPESTREMDRRPIDRESGPTSSRSSDVSRDSQNKSNVGCATANSAAREKVPEKSVPLRRYKGVVVGAREDEIFVASGELKRDAIIYQNPNKRFQPAEVLGKWIEFTIQPLPRDPVDKLRINNYSKIEPLFETRLLRNMPEIRVPLSFSGATEDGRPLLQSEMGFVDDVDGQISMDRASHGRYSAWIVRYFKNGHDACWRFSREDPRIVRMDQNRETEGRMAIGSGGGGGRRGEEQRVEDTVLDHNERELRDIMKSIILENDEIRQALIDSDRARFNEMFDILMED</sequence>
<name>A0AAV5W1Y9_9BILA</name>
<feature type="compositionally biased region" description="Basic and acidic residues" evidence="1">
    <location>
        <begin position="1"/>
        <end position="15"/>
    </location>
</feature>
<feature type="compositionally biased region" description="Polar residues" evidence="1">
    <location>
        <begin position="41"/>
        <end position="57"/>
    </location>
</feature>
<dbReference type="Proteomes" id="UP001432322">
    <property type="component" value="Unassembled WGS sequence"/>
</dbReference>
<comment type="caution">
    <text evidence="2">The sequence shown here is derived from an EMBL/GenBank/DDBJ whole genome shotgun (WGS) entry which is preliminary data.</text>
</comment>
<feature type="region of interest" description="Disordered" evidence="1">
    <location>
        <begin position="273"/>
        <end position="292"/>
    </location>
</feature>
<dbReference type="EMBL" id="BTSY01000004">
    <property type="protein sequence ID" value="GMT24977.1"/>
    <property type="molecule type" value="Genomic_DNA"/>
</dbReference>
<dbReference type="AlphaFoldDB" id="A0AAV5W1Y9"/>
<organism evidence="2 3">
    <name type="scientific">Pristionchus fissidentatus</name>
    <dbReference type="NCBI Taxonomy" id="1538716"/>
    <lineage>
        <taxon>Eukaryota</taxon>
        <taxon>Metazoa</taxon>
        <taxon>Ecdysozoa</taxon>
        <taxon>Nematoda</taxon>
        <taxon>Chromadorea</taxon>
        <taxon>Rhabditida</taxon>
        <taxon>Rhabditina</taxon>
        <taxon>Diplogasteromorpha</taxon>
        <taxon>Diplogasteroidea</taxon>
        <taxon>Neodiplogasteridae</taxon>
        <taxon>Pristionchus</taxon>
    </lineage>
</organism>
<protein>
    <submittedName>
        <fullName evidence="2">Uncharacterized protein</fullName>
    </submittedName>
</protein>
<feature type="region of interest" description="Disordered" evidence="1">
    <location>
        <begin position="1"/>
        <end position="108"/>
    </location>
</feature>
<keyword evidence="3" id="KW-1185">Reference proteome</keyword>
<feature type="compositionally biased region" description="Polar residues" evidence="1">
    <location>
        <begin position="17"/>
        <end position="27"/>
    </location>
</feature>
<evidence type="ECO:0000313" key="2">
    <source>
        <dbReference type="EMBL" id="GMT24977.1"/>
    </source>
</evidence>